<organism evidence="1 2">
    <name type="scientific">Escherichia coli</name>
    <dbReference type="NCBI Taxonomy" id="562"/>
    <lineage>
        <taxon>Bacteria</taxon>
        <taxon>Pseudomonadati</taxon>
        <taxon>Pseudomonadota</taxon>
        <taxon>Gammaproteobacteria</taxon>
        <taxon>Enterobacterales</taxon>
        <taxon>Enterobacteriaceae</taxon>
        <taxon>Escherichia</taxon>
    </lineage>
</organism>
<accession>A0A5N3CT61</accession>
<dbReference type="Proteomes" id="UP000327073">
    <property type="component" value="Unassembled WGS sequence"/>
</dbReference>
<dbReference type="EMBL" id="VZEL01000063">
    <property type="protein sequence ID" value="KAB0121439.1"/>
    <property type="molecule type" value="Genomic_DNA"/>
</dbReference>
<sequence>MRGRTYEIFVGHPPCSGGGGRCGHYDHPYRNDDSRFAKGIIIIVIPFPQRGKSSNCNDVRYSCLDGLSGHYDHSGCTVLCLVA</sequence>
<reference evidence="1 2" key="1">
    <citation type="submission" date="2019-03" db="EMBL/GenBank/DDBJ databases">
        <title>Whole Genome Sequencing of Shiga-Toxin Escherichia coli Strains from Nebraska.</title>
        <authorList>
            <person name="Abdalhamid B."/>
            <person name="Mccutchen E.L."/>
            <person name="Bouska A.C."/>
            <person name="Hinrichs S.H."/>
            <person name="Iwen P.C."/>
        </authorList>
    </citation>
    <scope>NUCLEOTIDE SEQUENCE [LARGE SCALE GENOMIC DNA]</scope>
    <source>
        <strain evidence="1 2">STEC_170836</strain>
    </source>
</reference>
<evidence type="ECO:0000313" key="1">
    <source>
        <dbReference type="EMBL" id="KAB0121439.1"/>
    </source>
</evidence>
<protein>
    <submittedName>
        <fullName evidence="1">Uncharacterized protein</fullName>
    </submittedName>
</protein>
<comment type="caution">
    <text evidence="1">The sequence shown here is derived from an EMBL/GenBank/DDBJ whole genome shotgun (WGS) entry which is preliminary data.</text>
</comment>
<gene>
    <name evidence="1" type="ORF">F7F11_25655</name>
</gene>
<proteinExistence type="predicted"/>
<evidence type="ECO:0000313" key="2">
    <source>
        <dbReference type="Proteomes" id="UP000327073"/>
    </source>
</evidence>
<dbReference type="AlphaFoldDB" id="A0A5N3CT61"/>
<name>A0A5N3CT61_ECOLX</name>